<protein>
    <submittedName>
        <fullName evidence="4">Glycosyl transferase</fullName>
    </submittedName>
</protein>
<dbReference type="EMBL" id="NFJX01000006">
    <property type="protein sequence ID" value="OUP19660.1"/>
    <property type="molecule type" value="Genomic_DNA"/>
</dbReference>
<dbReference type="PANTHER" id="PTHR46401:SF8">
    <property type="entry name" value="BLL6006 PROTEIN"/>
    <property type="match status" value="1"/>
</dbReference>
<gene>
    <name evidence="4" type="ORF">B5F32_09080</name>
</gene>
<feature type="transmembrane region" description="Helical" evidence="1">
    <location>
        <begin position="59"/>
        <end position="81"/>
    </location>
</feature>
<dbReference type="Proteomes" id="UP000195950">
    <property type="component" value="Unassembled WGS sequence"/>
</dbReference>
<proteinExistence type="predicted"/>
<keyword evidence="1" id="KW-0472">Membrane</keyword>
<feature type="transmembrane region" description="Helical" evidence="1">
    <location>
        <begin position="87"/>
        <end position="104"/>
    </location>
</feature>
<dbReference type="AlphaFoldDB" id="A0A1Y4IL15"/>
<feature type="domain" description="Glycosyl transferase family 1" evidence="2">
    <location>
        <begin position="194"/>
        <end position="306"/>
    </location>
</feature>
<evidence type="ECO:0000259" key="3">
    <source>
        <dbReference type="Pfam" id="PF09314"/>
    </source>
</evidence>
<comment type="caution">
    <text evidence="4">The sequence shown here is derived from an EMBL/GenBank/DDBJ whole genome shotgun (WGS) entry which is preliminary data.</text>
</comment>
<keyword evidence="1" id="KW-1133">Transmembrane helix</keyword>
<evidence type="ECO:0000259" key="2">
    <source>
        <dbReference type="Pfam" id="PF00534"/>
    </source>
</evidence>
<dbReference type="InterPro" id="IPR015393">
    <property type="entry name" value="DUF1972"/>
</dbReference>
<evidence type="ECO:0000256" key="1">
    <source>
        <dbReference type="SAM" id="Phobius"/>
    </source>
</evidence>
<dbReference type="SUPFAM" id="SSF53756">
    <property type="entry name" value="UDP-Glycosyltransferase/glycogen phosphorylase"/>
    <property type="match status" value="1"/>
</dbReference>
<accession>A0A1Y4IL15</accession>
<evidence type="ECO:0000313" key="4">
    <source>
        <dbReference type="EMBL" id="OUP19660.1"/>
    </source>
</evidence>
<keyword evidence="1" id="KW-0812">Transmembrane</keyword>
<dbReference type="GO" id="GO:0016757">
    <property type="term" value="F:glycosyltransferase activity"/>
    <property type="evidence" value="ECO:0007669"/>
    <property type="project" value="InterPro"/>
</dbReference>
<dbReference type="Gene3D" id="3.40.50.2000">
    <property type="entry name" value="Glycogen Phosphorylase B"/>
    <property type="match status" value="2"/>
</dbReference>
<reference evidence="5" key="1">
    <citation type="submission" date="2017-04" db="EMBL/GenBank/DDBJ databases">
        <title>Function of individual gut microbiota members based on whole genome sequencing of pure cultures obtained from chicken caecum.</title>
        <authorList>
            <person name="Medvecky M."/>
            <person name="Cejkova D."/>
            <person name="Polansky O."/>
            <person name="Karasova D."/>
            <person name="Kubasova T."/>
            <person name="Cizek A."/>
            <person name="Rychlik I."/>
        </authorList>
    </citation>
    <scope>NUCLEOTIDE SEQUENCE [LARGE SCALE GENOMIC DNA]</scope>
    <source>
        <strain evidence="5">An199</strain>
    </source>
</reference>
<dbReference type="RefSeq" id="WP_087344057.1">
    <property type="nucleotide sequence ID" value="NZ_JAQMQD010000005.1"/>
</dbReference>
<keyword evidence="4" id="KW-0808">Transferase</keyword>
<sequence length="354" mass="40572">MKVAIIGIQGVPANYGGFESLVENLIDKHCSPDIQYTIFCSSKDMPDRRKKYKGCHLRYIGFHANGVSSIFYDVLSMMHVIREYDTILILGISGCIFLPLLRLFSKSKIVVNIDGLEHRRKKWGKLARWFLRFSERCAVRSADVVIADNKGIQDYVTETYHRSSELIAYGGDHVIRNVTEEQQQAILKRYGLHDIKYAISVCRIEPENNCHVTLQAFAQSGKPFVFIGNWEHSPYAKKLRKDYAEVQNIKMLNAIYDLDTLFTLRSNAAYYVHGHSAGGTNPSLVEAMFFGMPIIAFDVVYNRETTHNQGYYFSTTDDLVRILSLPNLSEASIKEYAQTHYTWKLIAGQYEQLY</sequence>
<dbReference type="PANTHER" id="PTHR46401">
    <property type="entry name" value="GLYCOSYLTRANSFERASE WBBK-RELATED"/>
    <property type="match status" value="1"/>
</dbReference>
<feature type="domain" description="DUF1972" evidence="3">
    <location>
        <begin position="2"/>
        <end position="172"/>
    </location>
</feature>
<dbReference type="Pfam" id="PF00534">
    <property type="entry name" value="Glycos_transf_1"/>
    <property type="match status" value="1"/>
</dbReference>
<dbReference type="Pfam" id="PF09314">
    <property type="entry name" value="DUF1972"/>
    <property type="match status" value="1"/>
</dbReference>
<evidence type="ECO:0000313" key="5">
    <source>
        <dbReference type="Proteomes" id="UP000195950"/>
    </source>
</evidence>
<name>A0A1Y4IL15_PARDI</name>
<organism evidence="4 5">
    <name type="scientific">Parabacteroides distasonis</name>
    <dbReference type="NCBI Taxonomy" id="823"/>
    <lineage>
        <taxon>Bacteria</taxon>
        <taxon>Pseudomonadati</taxon>
        <taxon>Bacteroidota</taxon>
        <taxon>Bacteroidia</taxon>
        <taxon>Bacteroidales</taxon>
        <taxon>Tannerellaceae</taxon>
        <taxon>Parabacteroides</taxon>
    </lineage>
</organism>
<dbReference type="InterPro" id="IPR001296">
    <property type="entry name" value="Glyco_trans_1"/>
</dbReference>